<dbReference type="CDD" id="cd19166">
    <property type="entry name" value="HemeO-bac"/>
    <property type="match status" value="1"/>
</dbReference>
<gene>
    <name evidence="1" type="ORF">PGB34_21230</name>
</gene>
<evidence type="ECO:0000313" key="1">
    <source>
        <dbReference type="EMBL" id="MDA7418901.1"/>
    </source>
</evidence>
<dbReference type="AlphaFoldDB" id="A0AAE3NDL7"/>
<sequence>MALSAADPRFAPAACPDPRDALRRATAAHHAEVDAALPLSKPSPSLADYHAHLQLLAQWVALLQALPLDEPRLAREAAALADDIAECERLLGLPSKMPEAFLGTPGPGAIPDGFAWGVAYVIEGSRLGGQVLYRRLADALAPHPLHYLQGAGAQTGAHWRHFLEALRAALDTPERVQAACQGAVWAFEKLLQLRGASRRAEACRA</sequence>
<reference evidence="1" key="1">
    <citation type="submission" date="2023-01" db="EMBL/GenBank/DDBJ databases">
        <title>Xenophilus mangrovi sp. nov., isolated from soil of Mangrove nature reserve.</title>
        <authorList>
            <person name="Xu S."/>
            <person name="Liu Z."/>
            <person name="Xu Y."/>
        </authorList>
    </citation>
    <scope>NUCLEOTIDE SEQUENCE</scope>
    <source>
        <strain evidence="1">YW8</strain>
    </source>
</reference>
<accession>A0AAE3NDL7</accession>
<name>A0AAE3NDL7_9BURK</name>
<keyword evidence="2" id="KW-1185">Reference proteome</keyword>
<dbReference type="SUPFAM" id="SSF48613">
    <property type="entry name" value="Heme oxygenase-like"/>
    <property type="match status" value="1"/>
</dbReference>
<proteinExistence type="predicted"/>
<dbReference type="InterPro" id="IPR016084">
    <property type="entry name" value="Haem_Oase-like_multi-hlx"/>
</dbReference>
<dbReference type="EMBL" id="JAQIPB010000012">
    <property type="protein sequence ID" value="MDA7418901.1"/>
    <property type="molecule type" value="Genomic_DNA"/>
</dbReference>
<organism evidence="1 2">
    <name type="scientific">Xenophilus arseniciresistens</name>
    <dbReference type="NCBI Taxonomy" id="1283306"/>
    <lineage>
        <taxon>Bacteria</taxon>
        <taxon>Pseudomonadati</taxon>
        <taxon>Pseudomonadota</taxon>
        <taxon>Betaproteobacteria</taxon>
        <taxon>Burkholderiales</taxon>
        <taxon>Comamonadaceae</taxon>
        <taxon>Xenophilus</taxon>
    </lineage>
</organism>
<protein>
    <submittedName>
        <fullName evidence="1">Biliverdin-producing heme oxygenase</fullName>
    </submittedName>
</protein>
<dbReference type="RefSeq" id="WP_271430102.1">
    <property type="nucleotide sequence ID" value="NZ_JAQIPB010000012.1"/>
</dbReference>
<dbReference type="Proteomes" id="UP001212602">
    <property type="component" value="Unassembled WGS sequence"/>
</dbReference>
<comment type="caution">
    <text evidence="1">The sequence shown here is derived from an EMBL/GenBank/DDBJ whole genome shotgun (WGS) entry which is preliminary data.</text>
</comment>
<evidence type="ECO:0000313" key="2">
    <source>
        <dbReference type="Proteomes" id="UP001212602"/>
    </source>
</evidence>
<dbReference type="Gene3D" id="1.20.910.10">
    <property type="entry name" value="Heme oxygenase-like"/>
    <property type="match status" value="1"/>
</dbReference>